<keyword evidence="2" id="KW-1185">Reference proteome</keyword>
<evidence type="ECO:0000313" key="2">
    <source>
        <dbReference type="Proteomes" id="UP000604341"/>
    </source>
</evidence>
<evidence type="ECO:0000313" key="1">
    <source>
        <dbReference type="EMBL" id="GGL10088.1"/>
    </source>
</evidence>
<sequence length="123" mass="13782">MQTPRGPLPLYRFSPLQAATLFGETVPFAAHWPEHLKLFLYQYVPLPALTAAPEALPGQVQVQARDLHGLRTWDHTTYQGWPLYLYAHDQPGQAARGEVEHLFSVARVEQTALPGAHDRPHGP</sequence>
<comment type="caution">
    <text evidence="1">The sequence shown here is derived from an EMBL/GenBank/DDBJ whole genome shotgun (WGS) entry which is preliminary data.</text>
</comment>
<gene>
    <name evidence="1" type="ORF">GCM10010844_30980</name>
</gene>
<name>A0ABQ2FM22_9DEIO</name>
<reference evidence="2" key="1">
    <citation type="journal article" date="2019" name="Int. J. Syst. Evol. Microbiol.">
        <title>The Global Catalogue of Microorganisms (GCM) 10K type strain sequencing project: providing services to taxonomists for standard genome sequencing and annotation.</title>
        <authorList>
            <consortium name="The Broad Institute Genomics Platform"/>
            <consortium name="The Broad Institute Genome Sequencing Center for Infectious Disease"/>
            <person name="Wu L."/>
            <person name="Ma J."/>
        </authorList>
    </citation>
    <scope>NUCLEOTIDE SEQUENCE [LARGE SCALE GENOMIC DNA]</scope>
    <source>
        <strain evidence="2">JCM 19173</strain>
    </source>
</reference>
<proteinExistence type="predicted"/>
<protein>
    <submittedName>
        <fullName evidence="1">Uncharacterized protein</fullName>
    </submittedName>
</protein>
<dbReference type="Proteomes" id="UP000604341">
    <property type="component" value="Unassembled WGS sequence"/>
</dbReference>
<dbReference type="EMBL" id="BMPE01000011">
    <property type="protein sequence ID" value="GGL10088.1"/>
    <property type="molecule type" value="Genomic_DNA"/>
</dbReference>
<organism evidence="1 2">
    <name type="scientific">Deinococcus radiotolerans</name>
    <dbReference type="NCBI Taxonomy" id="1309407"/>
    <lineage>
        <taxon>Bacteria</taxon>
        <taxon>Thermotogati</taxon>
        <taxon>Deinococcota</taxon>
        <taxon>Deinococci</taxon>
        <taxon>Deinococcales</taxon>
        <taxon>Deinococcaceae</taxon>
        <taxon>Deinococcus</taxon>
    </lineage>
</organism>
<accession>A0ABQ2FM22</accession>